<dbReference type="InterPro" id="IPR032783">
    <property type="entry name" value="AraC_lig"/>
</dbReference>
<proteinExistence type="predicted"/>
<evidence type="ECO:0000256" key="2">
    <source>
        <dbReference type="ARBA" id="ARBA00023125"/>
    </source>
</evidence>
<dbReference type="PANTHER" id="PTHR46796:SF7">
    <property type="entry name" value="ARAC FAMILY TRANSCRIPTIONAL REGULATOR"/>
    <property type="match status" value="1"/>
</dbReference>
<dbReference type="SMART" id="SM00342">
    <property type="entry name" value="HTH_ARAC"/>
    <property type="match status" value="1"/>
</dbReference>
<dbReference type="Pfam" id="PF12833">
    <property type="entry name" value="HTH_18"/>
    <property type="match status" value="1"/>
</dbReference>
<evidence type="ECO:0000256" key="3">
    <source>
        <dbReference type="ARBA" id="ARBA00023163"/>
    </source>
</evidence>
<gene>
    <name evidence="5" type="ORF">CYG68_11075</name>
</gene>
<evidence type="ECO:0000259" key="4">
    <source>
        <dbReference type="PROSITE" id="PS01124"/>
    </source>
</evidence>
<dbReference type="InterPro" id="IPR009057">
    <property type="entry name" value="Homeodomain-like_sf"/>
</dbReference>
<dbReference type="Pfam" id="PF12852">
    <property type="entry name" value="Cupin_6"/>
    <property type="match status" value="1"/>
</dbReference>
<comment type="caution">
    <text evidence="5">The sequence shown here is derived from an EMBL/GenBank/DDBJ whole genome shotgun (WGS) entry which is preliminary data.</text>
</comment>
<dbReference type="PROSITE" id="PS01124">
    <property type="entry name" value="HTH_ARAC_FAMILY_2"/>
    <property type="match status" value="1"/>
</dbReference>
<organism evidence="5 6">
    <name type="scientific">Morganella morganii</name>
    <name type="common">Proteus morganii</name>
    <dbReference type="NCBI Taxonomy" id="582"/>
    <lineage>
        <taxon>Bacteria</taxon>
        <taxon>Pseudomonadati</taxon>
        <taxon>Pseudomonadota</taxon>
        <taxon>Gammaproteobacteria</taxon>
        <taxon>Enterobacterales</taxon>
        <taxon>Morganellaceae</taxon>
        <taxon>Morganella</taxon>
    </lineage>
</organism>
<dbReference type="Gene3D" id="1.10.10.60">
    <property type="entry name" value="Homeodomain-like"/>
    <property type="match status" value="2"/>
</dbReference>
<protein>
    <submittedName>
        <fullName evidence="5">AraC family transcriptional regulator</fullName>
    </submittedName>
</protein>
<evidence type="ECO:0000256" key="1">
    <source>
        <dbReference type="ARBA" id="ARBA00023015"/>
    </source>
</evidence>
<dbReference type="InterPro" id="IPR018060">
    <property type="entry name" value="HTH_AraC"/>
</dbReference>
<dbReference type="Proteomes" id="UP000650477">
    <property type="component" value="Unassembled WGS sequence"/>
</dbReference>
<keyword evidence="3" id="KW-0804">Transcription</keyword>
<sequence>MDTLSHLLHLSQGELILDVFCRLSGDFLLPNPPSSEKETIFHLVLSGECQVQIENSEPLALSEGSFLMLNRGQSHTISRGEDIGSTVQLLDNDVLPVKCSVVEADGQSADILCGRMVYAEGSGQLLLNGFPDFVLADLSESPGIEVLEIFTRLIKEEALDRKSGASAMLNGLVQVLFIFALRCYEKSSELNYHWLTLQEDPRLSKALNAMISEPHRDWTVTSLANLSLMSRATFARRFKACAGVPPGDVLQSIRMMKALSLLKEKKNTLSYIATSVGYQSEAAFSQAFKRILGCRPGEWRKYQGKHNDI</sequence>
<dbReference type="SUPFAM" id="SSF46689">
    <property type="entry name" value="Homeodomain-like"/>
    <property type="match status" value="2"/>
</dbReference>
<dbReference type="AlphaFoldDB" id="A0A8I0U772"/>
<keyword evidence="2" id="KW-0238">DNA-binding</keyword>
<dbReference type="InterPro" id="IPR050204">
    <property type="entry name" value="AraC_XylS_family_regulators"/>
</dbReference>
<keyword evidence="1" id="KW-0805">Transcription regulation</keyword>
<feature type="domain" description="HTH araC/xylS-type" evidence="4">
    <location>
        <begin position="204"/>
        <end position="302"/>
    </location>
</feature>
<evidence type="ECO:0000313" key="5">
    <source>
        <dbReference type="EMBL" id="MBE8612956.1"/>
    </source>
</evidence>
<dbReference type="GO" id="GO:0043565">
    <property type="term" value="F:sequence-specific DNA binding"/>
    <property type="evidence" value="ECO:0007669"/>
    <property type="project" value="InterPro"/>
</dbReference>
<dbReference type="GO" id="GO:0003700">
    <property type="term" value="F:DNA-binding transcription factor activity"/>
    <property type="evidence" value="ECO:0007669"/>
    <property type="project" value="InterPro"/>
</dbReference>
<dbReference type="PANTHER" id="PTHR46796">
    <property type="entry name" value="HTH-TYPE TRANSCRIPTIONAL ACTIVATOR RHAS-RELATED"/>
    <property type="match status" value="1"/>
</dbReference>
<accession>A0A8I0U772</accession>
<dbReference type="EMBL" id="PKLF01000009">
    <property type="protein sequence ID" value="MBE8612956.1"/>
    <property type="molecule type" value="Genomic_DNA"/>
</dbReference>
<name>A0A8I0U772_MORMO</name>
<evidence type="ECO:0000313" key="6">
    <source>
        <dbReference type="Proteomes" id="UP000650477"/>
    </source>
</evidence>
<reference evidence="5" key="1">
    <citation type="submission" date="2017-12" db="EMBL/GenBank/DDBJ databases">
        <title>Genome sequencing and analysis.</title>
        <authorList>
            <person name="Huang Y.-T."/>
        </authorList>
    </citation>
    <scope>NUCLEOTIDE SEQUENCE</scope>
    <source>
        <strain evidence="5">VGH116</strain>
    </source>
</reference>